<organism evidence="2 3">
    <name type="scientific">Glossina pallidipes</name>
    <name type="common">Tsetse fly</name>
    <dbReference type="NCBI Taxonomy" id="7398"/>
    <lineage>
        <taxon>Eukaryota</taxon>
        <taxon>Metazoa</taxon>
        <taxon>Ecdysozoa</taxon>
        <taxon>Arthropoda</taxon>
        <taxon>Hexapoda</taxon>
        <taxon>Insecta</taxon>
        <taxon>Pterygota</taxon>
        <taxon>Neoptera</taxon>
        <taxon>Endopterygota</taxon>
        <taxon>Diptera</taxon>
        <taxon>Brachycera</taxon>
        <taxon>Muscomorpha</taxon>
        <taxon>Hippoboscoidea</taxon>
        <taxon>Glossinidae</taxon>
        <taxon>Glossina</taxon>
    </lineage>
</organism>
<sequence>MKKQTKKKTLPSIFLEGNKQTPIRNSKVPTRKTTTMITVKASKPPIVNGCGVGGSGGGLGQELSQSAHEQAGVLSCIIWEFQMKKGACATLMPTQRRMAIVRHSNLSASH</sequence>
<dbReference type="Proteomes" id="UP000092445">
    <property type="component" value="Unassembled WGS sequence"/>
</dbReference>
<dbReference type="EnsemblMetazoa" id="GPAI045657-RA">
    <property type="protein sequence ID" value="GPAI045657-PA"/>
    <property type="gene ID" value="GPAI045657"/>
</dbReference>
<proteinExistence type="predicted"/>
<name>A0A1B0AH85_GLOPL</name>
<reference evidence="2" key="2">
    <citation type="submission" date="2020-05" db="UniProtKB">
        <authorList>
            <consortium name="EnsemblMetazoa"/>
        </authorList>
    </citation>
    <scope>IDENTIFICATION</scope>
    <source>
        <strain evidence="2">IAEA</strain>
    </source>
</reference>
<keyword evidence="3" id="KW-1185">Reference proteome</keyword>
<evidence type="ECO:0000313" key="2">
    <source>
        <dbReference type="EnsemblMetazoa" id="GPAI045657-PA"/>
    </source>
</evidence>
<evidence type="ECO:0000313" key="3">
    <source>
        <dbReference type="Proteomes" id="UP000092445"/>
    </source>
</evidence>
<protein>
    <submittedName>
        <fullName evidence="2">Uncharacterized protein</fullName>
    </submittedName>
</protein>
<feature type="compositionally biased region" description="Polar residues" evidence="1">
    <location>
        <begin position="18"/>
        <end position="32"/>
    </location>
</feature>
<accession>A0A1B0AH85</accession>
<reference evidence="3" key="1">
    <citation type="submission" date="2014-03" db="EMBL/GenBank/DDBJ databases">
        <authorList>
            <person name="Aksoy S."/>
            <person name="Warren W."/>
            <person name="Wilson R.K."/>
        </authorList>
    </citation>
    <scope>NUCLEOTIDE SEQUENCE [LARGE SCALE GENOMIC DNA]</scope>
    <source>
        <strain evidence="3">IAEA</strain>
    </source>
</reference>
<dbReference type="AlphaFoldDB" id="A0A1B0AH85"/>
<feature type="region of interest" description="Disordered" evidence="1">
    <location>
        <begin position="1"/>
        <end position="32"/>
    </location>
</feature>
<dbReference type="VEuPathDB" id="VectorBase:GPAI045657"/>
<evidence type="ECO:0000256" key="1">
    <source>
        <dbReference type="SAM" id="MobiDB-lite"/>
    </source>
</evidence>